<dbReference type="InterPro" id="IPR036429">
    <property type="entry name" value="SpoA-like_sf"/>
</dbReference>
<dbReference type="Pfam" id="PF01052">
    <property type="entry name" value="FliMN_C"/>
    <property type="match status" value="1"/>
</dbReference>
<dbReference type="GO" id="GO:0030254">
    <property type="term" value="P:protein secretion by the type III secretion system"/>
    <property type="evidence" value="ECO:0007669"/>
    <property type="project" value="InterPro"/>
</dbReference>
<dbReference type="GO" id="GO:0071978">
    <property type="term" value="P:bacterial-type flagellum-dependent swarming motility"/>
    <property type="evidence" value="ECO:0007669"/>
    <property type="project" value="TreeGrafter"/>
</dbReference>
<dbReference type="RefSeq" id="WP_180678566.1">
    <property type="nucleotide sequence ID" value="NZ_JACCKA010000062.1"/>
</dbReference>
<dbReference type="PRINTS" id="PR00956">
    <property type="entry name" value="FLGMOTORFLIN"/>
</dbReference>
<keyword evidence="5" id="KW-1185">Reference proteome</keyword>
<accession>A0A853JDV1</accession>
<name>A0A853JDV1_9GAMM</name>
<feature type="compositionally biased region" description="Basic and acidic residues" evidence="2">
    <location>
        <begin position="293"/>
        <end position="302"/>
    </location>
</feature>
<comment type="caution">
    <text evidence="4">The sequence shown here is derived from an EMBL/GenBank/DDBJ whole genome shotgun (WGS) entry which is preliminary data.</text>
</comment>
<dbReference type="PANTHER" id="PTHR30034:SF5">
    <property type="entry name" value="SECRETION SYSTEM APPARATUS PROTEIN SSAQ"/>
    <property type="match status" value="1"/>
</dbReference>
<evidence type="ECO:0000256" key="2">
    <source>
        <dbReference type="SAM" id="MobiDB-lite"/>
    </source>
</evidence>
<dbReference type="InterPro" id="IPR001543">
    <property type="entry name" value="FliN-like_C"/>
</dbReference>
<dbReference type="GO" id="GO:0003774">
    <property type="term" value="F:cytoskeletal motor activity"/>
    <property type="evidence" value="ECO:0007669"/>
    <property type="project" value="InterPro"/>
</dbReference>
<dbReference type="PANTHER" id="PTHR30034">
    <property type="entry name" value="FLAGELLAR MOTOR SWITCH PROTEIN FLIM"/>
    <property type="match status" value="1"/>
</dbReference>
<protein>
    <submittedName>
        <fullName evidence="4">Type III secretion system cytoplasmic ring protein SctQ</fullName>
    </submittedName>
</protein>
<evidence type="ECO:0000259" key="3">
    <source>
        <dbReference type="Pfam" id="PF01052"/>
    </source>
</evidence>
<feature type="domain" description="Flagellar motor switch protein FliN-like C-terminal" evidence="3">
    <location>
        <begin position="305"/>
        <end position="371"/>
    </location>
</feature>
<dbReference type="InterPro" id="IPR001172">
    <property type="entry name" value="FliN_T3SS_HrcQb"/>
</dbReference>
<feature type="region of interest" description="Disordered" evidence="2">
    <location>
        <begin position="1"/>
        <end position="21"/>
    </location>
</feature>
<sequence>MAETAKRAKRPARRRIATGSPAPLEAAPLRGRIEALRPAQAEALRAFFSAPQNWYLQDGGLLHFMRGGAATEAATFEIEAEGSRLGLRLQVGEVLAADGLHWSDYTGRARVLAWSLAHERHLVRLSEVLGVALAPLAESDPADPDDGDPLWLDFVVDDGADGDAARLPPATQGSLRLPAAWLERLLARAEPPVEGEPPPPLGRWRELPATVALRLALPPMGAEQWAALRPGDVIVAGRRTRPPQFQAHACGRLWPLAATAKGWRVEGPPQHHPRPQETAAMSETPAEAVAEAGRTDSDPDAGARRLPVQVAFEIGQLEMPVGELSALQPGYVFGLPAHLEGANVLIRANGEAVGQGEVVAVGDTLGVRLLNWK</sequence>
<gene>
    <name evidence="4" type="primary">sctQ</name>
    <name evidence="4" type="ORF">H0E84_10315</name>
</gene>
<dbReference type="SUPFAM" id="SSF101801">
    <property type="entry name" value="Surface presentation of antigens (SPOA)"/>
    <property type="match status" value="1"/>
</dbReference>
<dbReference type="EMBL" id="JACCKA010000062">
    <property type="protein sequence ID" value="NZA26777.1"/>
    <property type="molecule type" value="Genomic_DNA"/>
</dbReference>
<evidence type="ECO:0000256" key="1">
    <source>
        <dbReference type="ARBA" id="ARBA00009226"/>
    </source>
</evidence>
<dbReference type="NCBIfam" id="TIGR02551">
    <property type="entry name" value="SpaO_YscQ"/>
    <property type="match status" value="1"/>
</dbReference>
<feature type="region of interest" description="Disordered" evidence="2">
    <location>
        <begin position="265"/>
        <end position="302"/>
    </location>
</feature>
<dbReference type="InterPro" id="IPR013385">
    <property type="entry name" value="T3SS_SpaO/YscQ/SpaO"/>
</dbReference>
<dbReference type="GO" id="GO:0050918">
    <property type="term" value="P:positive chemotaxis"/>
    <property type="evidence" value="ECO:0007669"/>
    <property type="project" value="TreeGrafter"/>
</dbReference>
<comment type="similarity">
    <text evidence="1">Belongs to the FliN/MopA/SpaO family.</text>
</comment>
<evidence type="ECO:0000313" key="4">
    <source>
        <dbReference type="EMBL" id="NZA26777.1"/>
    </source>
</evidence>
<dbReference type="Proteomes" id="UP000578091">
    <property type="component" value="Unassembled WGS sequence"/>
</dbReference>
<dbReference type="Gene3D" id="2.30.330.10">
    <property type="entry name" value="SpoA-like"/>
    <property type="match status" value="1"/>
</dbReference>
<reference evidence="4 5" key="1">
    <citation type="submission" date="2020-07" db="EMBL/GenBank/DDBJ databases">
        <title>Luteimonas sp. SJ-92.</title>
        <authorList>
            <person name="Huang X.-X."/>
            <person name="Xu L."/>
            <person name="Sun J.-Q."/>
        </authorList>
    </citation>
    <scope>NUCLEOTIDE SEQUENCE [LARGE SCALE GENOMIC DNA]</scope>
    <source>
        <strain evidence="4 5">SJ-92</strain>
    </source>
</reference>
<dbReference type="GO" id="GO:0009425">
    <property type="term" value="C:bacterial-type flagellum basal body"/>
    <property type="evidence" value="ECO:0007669"/>
    <property type="project" value="InterPro"/>
</dbReference>
<evidence type="ECO:0000313" key="5">
    <source>
        <dbReference type="Proteomes" id="UP000578091"/>
    </source>
</evidence>
<feature type="compositionally biased region" description="Basic residues" evidence="2">
    <location>
        <begin position="7"/>
        <end position="16"/>
    </location>
</feature>
<proteinExistence type="inferred from homology"/>
<organism evidence="4 5">
    <name type="scientific">Luteimonas salinisoli</name>
    <dbReference type="NCBI Taxonomy" id="2752307"/>
    <lineage>
        <taxon>Bacteria</taxon>
        <taxon>Pseudomonadati</taxon>
        <taxon>Pseudomonadota</taxon>
        <taxon>Gammaproteobacteria</taxon>
        <taxon>Lysobacterales</taxon>
        <taxon>Lysobacteraceae</taxon>
        <taxon>Luteimonas</taxon>
    </lineage>
</organism>
<dbReference type="AlphaFoldDB" id="A0A853JDV1"/>